<sequence length="40" mass="4297">MALPALSYASCSDREHQAQSCAPGTVWDSAQQICVEQINS</sequence>
<evidence type="ECO:0000313" key="3">
    <source>
        <dbReference type="Proteomes" id="UP000294662"/>
    </source>
</evidence>
<name>A0A4R5EZF1_9RHOB</name>
<keyword evidence="3" id="KW-1185">Reference proteome</keyword>
<evidence type="ECO:0000313" key="2">
    <source>
        <dbReference type="EMBL" id="TDE40433.1"/>
    </source>
</evidence>
<dbReference type="Pfam" id="PF01607">
    <property type="entry name" value="CBM_14"/>
    <property type="match status" value="1"/>
</dbReference>
<gene>
    <name evidence="2" type="ORF">E1B25_04720</name>
</gene>
<protein>
    <recommendedName>
        <fullName evidence="1">Chitin-binding type-2 domain-containing protein</fullName>
    </recommendedName>
</protein>
<dbReference type="GO" id="GO:0008061">
    <property type="term" value="F:chitin binding"/>
    <property type="evidence" value="ECO:0007669"/>
    <property type="project" value="InterPro"/>
</dbReference>
<feature type="domain" description="Chitin-binding type-2" evidence="1">
    <location>
        <begin position="7"/>
        <end position="39"/>
    </location>
</feature>
<dbReference type="SUPFAM" id="SSF57625">
    <property type="entry name" value="Invertebrate chitin-binding proteins"/>
    <property type="match status" value="1"/>
</dbReference>
<dbReference type="OrthoDB" id="7875269at2"/>
<comment type="caution">
    <text evidence="2">The sequence shown here is derived from an EMBL/GenBank/DDBJ whole genome shotgun (WGS) entry which is preliminary data.</text>
</comment>
<reference evidence="2 3" key="1">
    <citation type="submission" date="2019-03" db="EMBL/GenBank/DDBJ databases">
        <authorList>
            <person name="Zhang S."/>
        </authorList>
    </citation>
    <scope>NUCLEOTIDE SEQUENCE [LARGE SCALE GENOMIC DNA]</scope>
    <source>
        <strain evidence="2 3">S4J41</strain>
    </source>
</reference>
<dbReference type="GO" id="GO:0005576">
    <property type="term" value="C:extracellular region"/>
    <property type="evidence" value="ECO:0007669"/>
    <property type="project" value="InterPro"/>
</dbReference>
<dbReference type="AlphaFoldDB" id="A0A4R5EZF1"/>
<dbReference type="InterPro" id="IPR036508">
    <property type="entry name" value="Chitin-bd_dom_sf"/>
</dbReference>
<dbReference type="EMBL" id="SMFP01000002">
    <property type="protein sequence ID" value="TDE40433.1"/>
    <property type="molecule type" value="Genomic_DNA"/>
</dbReference>
<proteinExistence type="predicted"/>
<dbReference type="InterPro" id="IPR002557">
    <property type="entry name" value="Chitin-bd_dom"/>
</dbReference>
<accession>A0A4R5EZF1</accession>
<evidence type="ECO:0000259" key="1">
    <source>
        <dbReference type="Pfam" id="PF01607"/>
    </source>
</evidence>
<organism evidence="2 3">
    <name type="scientific">Antarcticimicrobium sediminis</name>
    <dbReference type="NCBI Taxonomy" id="2546227"/>
    <lineage>
        <taxon>Bacteria</taxon>
        <taxon>Pseudomonadati</taxon>
        <taxon>Pseudomonadota</taxon>
        <taxon>Alphaproteobacteria</taxon>
        <taxon>Rhodobacterales</taxon>
        <taxon>Paracoccaceae</taxon>
        <taxon>Antarcticimicrobium</taxon>
    </lineage>
</organism>
<dbReference type="Proteomes" id="UP000294662">
    <property type="component" value="Unassembled WGS sequence"/>
</dbReference>